<keyword evidence="1" id="KW-0472">Membrane</keyword>
<dbReference type="Proteomes" id="UP000070578">
    <property type="component" value="Unassembled WGS sequence"/>
</dbReference>
<evidence type="ECO:0000313" key="3">
    <source>
        <dbReference type="Proteomes" id="UP000070578"/>
    </source>
</evidence>
<name>A0A139BPM5_9PROT</name>
<keyword evidence="1" id="KW-0812">Transmembrane</keyword>
<comment type="caution">
    <text evidence="2">The sequence shown here is derived from an EMBL/GenBank/DDBJ whole genome shotgun (WGS) entry which is preliminary data.</text>
</comment>
<evidence type="ECO:0000313" key="2">
    <source>
        <dbReference type="EMBL" id="KXS30957.1"/>
    </source>
</evidence>
<reference evidence="2 3" key="1">
    <citation type="submission" date="2016-02" db="EMBL/GenBank/DDBJ databases">
        <authorList>
            <person name="Wen L."/>
            <person name="He K."/>
            <person name="Yang H."/>
        </authorList>
    </citation>
    <scope>NUCLEOTIDE SEQUENCE [LARGE SCALE GENOMIC DNA]</scope>
    <source>
        <strain evidence="2">ShG14-8</strain>
    </source>
</reference>
<protein>
    <recommendedName>
        <fullName evidence="4">Prepilin-type N-terminal cleavage/methylation domain-containing protein</fullName>
    </recommendedName>
</protein>
<proteinExistence type="predicted"/>
<feature type="transmembrane region" description="Helical" evidence="1">
    <location>
        <begin position="12"/>
        <end position="35"/>
    </location>
</feature>
<keyword evidence="1" id="KW-1133">Transmembrane helix</keyword>
<dbReference type="InterPro" id="IPR012902">
    <property type="entry name" value="N_methyl_site"/>
</dbReference>
<dbReference type="AlphaFoldDB" id="A0A139BPM5"/>
<reference evidence="2 3" key="2">
    <citation type="submission" date="2016-03" db="EMBL/GenBank/DDBJ databases">
        <title>New uncultured bacterium of the family Gallionellaceae from acid mine drainage: description and reconstruction of genome based on metagenomic analysis of microbial community.</title>
        <authorList>
            <person name="Kadnikov V."/>
            <person name="Ivasenko D."/>
            <person name="Beletsky A."/>
            <person name="Mardanov A."/>
            <person name="Danilova E."/>
            <person name="Pimenov N."/>
            <person name="Karnachuk O."/>
            <person name="Ravin N."/>
        </authorList>
    </citation>
    <scope>NUCLEOTIDE SEQUENCE [LARGE SCALE GENOMIC DNA]</scope>
    <source>
        <strain evidence="2">ShG14-8</strain>
    </source>
</reference>
<organism evidence="2 3">
    <name type="scientific">Candidatus Gallionella acididurans</name>
    <dbReference type="NCBI Taxonomy" id="1796491"/>
    <lineage>
        <taxon>Bacteria</taxon>
        <taxon>Pseudomonadati</taxon>
        <taxon>Pseudomonadota</taxon>
        <taxon>Betaproteobacteria</taxon>
        <taxon>Nitrosomonadales</taxon>
        <taxon>Gallionellaceae</taxon>
        <taxon>Gallionella</taxon>
    </lineage>
</organism>
<evidence type="ECO:0008006" key="4">
    <source>
        <dbReference type="Google" id="ProtNLM"/>
    </source>
</evidence>
<dbReference type="EMBL" id="LSLI01000115">
    <property type="protein sequence ID" value="KXS30957.1"/>
    <property type="molecule type" value="Genomic_DNA"/>
</dbReference>
<evidence type="ECO:0000256" key="1">
    <source>
        <dbReference type="SAM" id="Phobius"/>
    </source>
</evidence>
<sequence>MSFSNPKERGWTLLELTVVIVLIGILSVVGSNLIAPMIQGYLLNSVSEQALSAPSSAIWQIRRDYAMTKVNGATLTNCALTLNTLNGQIQYGWSQPNLSRNNALLLSQVVASTCPFSLSVTGGKTLLNLAFTYTGTNGSAQIPVKTVLSSFE</sequence>
<gene>
    <name evidence="2" type="ORF">AWT59_2926</name>
</gene>
<dbReference type="NCBIfam" id="TIGR02532">
    <property type="entry name" value="IV_pilin_GFxxxE"/>
    <property type="match status" value="1"/>
</dbReference>
<dbReference type="SUPFAM" id="SSF54523">
    <property type="entry name" value="Pili subunits"/>
    <property type="match status" value="1"/>
</dbReference>
<dbReference type="Gene3D" id="3.30.700.10">
    <property type="entry name" value="Glycoprotein, Type 4 Pilin"/>
    <property type="match status" value="1"/>
</dbReference>
<accession>A0A139BPM5</accession>
<dbReference type="InterPro" id="IPR045584">
    <property type="entry name" value="Pilin-like"/>
</dbReference>